<protein>
    <submittedName>
        <fullName evidence="2">Uncharacterized protein</fullName>
    </submittedName>
</protein>
<dbReference type="AlphaFoldDB" id="A0A0S4JN14"/>
<gene>
    <name evidence="2" type="ORF">BSAL_32640</name>
</gene>
<name>A0A0S4JN14_BODSA</name>
<feature type="compositionally biased region" description="Polar residues" evidence="1">
    <location>
        <begin position="239"/>
        <end position="256"/>
    </location>
</feature>
<feature type="region of interest" description="Disordered" evidence="1">
    <location>
        <begin position="174"/>
        <end position="203"/>
    </location>
</feature>
<sequence>MGRTLQRAKPRKGHELSPPRGYRPPIYEQVQQQQQQQQQASPVDAPPTSLLGAFFSPNESSTKLPPVMLKMSPYMFYHGDPKETTSLVLSDPDEQQNENSTDALSSSTLKKGGRRKSTTNGSGTNNVEEMDPNSVFRNGDLREALFASNQHFTQGKSSSTLSDVQMRHRFQSRLRNAGGDGGRSVSSLSNGGGGDGDMSASAGPRSVAANLARVHRLVLSKLIREAGAALLKLNSRATAATSNNSGTMEASLTTGAGSMRGARSRNRGEDAESTTGATSPVPDAPSSVDLARGSIIYSKAASELRVGMFIDVLKEDFGVGNRSLLEAVRDGLTRLNNRLSQGLTVSRQDLSSGTYAASTGIGCVPVGAVMELLDIYVNGQPSLDVRQACFDVFDVSRQRVVQLRFLRSLRGLSDEKLRAQTDGGSFAMLKAVLDIFQQHADLTTTLTKDQVGPLFDLDDGVLVEGFFEEIWRQIAVNEFGAVRADLL</sequence>
<dbReference type="VEuPathDB" id="TriTrypDB:BSAL_32640"/>
<feature type="region of interest" description="Disordered" evidence="1">
    <location>
        <begin position="85"/>
        <end position="134"/>
    </location>
</feature>
<keyword evidence="3" id="KW-1185">Reference proteome</keyword>
<feature type="compositionally biased region" description="Polar residues" evidence="1">
    <location>
        <begin position="118"/>
        <end position="127"/>
    </location>
</feature>
<feature type="compositionally biased region" description="Basic residues" evidence="1">
    <location>
        <begin position="1"/>
        <end position="12"/>
    </location>
</feature>
<evidence type="ECO:0000313" key="2">
    <source>
        <dbReference type="EMBL" id="CUG91550.1"/>
    </source>
</evidence>
<accession>A0A0S4JN14</accession>
<feature type="compositionally biased region" description="Low complexity" evidence="1">
    <location>
        <begin position="29"/>
        <end position="39"/>
    </location>
</feature>
<feature type="region of interest" description="Disordered" evidence="1">
    <location>
        <begin position="239"/>
        <end position="285"/>
    </location>
</feature>
<proteinExistence type="predicted"/>
<feature type="compositionally biased region" description="Polar residues" evidence="1">
    <location>
        <begin position="97"/>
        <end position="109"/>
    </location>
</feature>
<organism evidence="2 3">
    <name type="scientific">Bodo saltans</name>
    <name type="common">Flagellated protozoan</name>
    <dbReference type="NCBI Taxonomy" id="75058"/>
    <lineage>
        <taxon>Eukaryota</taxon>
        <taxon>Discoba</taxon>
        <taxon>Euglenozoa</taxon>
        <taxon>Kinetoplastea</taxon>
        <taxon>Metakinetoplastina</taxon>
        <taxon>Eubodonida</taxon>
        <taxon>Bodonidae</taxon>
        <taxon>Bodo</taxon>
    </lineage>
</organism>
<evidence type="ECO:0000256" key="1">
    <source>
        <dbReference type="SAM" id="MobiDB-lite"/>
    </source>
</evidence>
<evidence type="ECO:0000313" key="3">
    <source>
        <dbReference type="Proteomes" id="UP000051952"/>
    </source>
</evidence>
<feature type="region of interest" description="Disordered" evidence="1">
    <location>
        <begin position="1"/>
        <end position="63"/>
    </location>
</feature>
<reference evidence="3" key="1">
    <citation type="submission" date="2015-09" db="EMBL/GenBank/DDBJ databases">
        <authorList>
            <consortium name="Pathogen Informatics"/>
        </authorList>
    </citation>
    <scope>NUCLEOTIDE SEQUENCE [LARGE SCALE GENOMIC DNA]</scope>
    <source>
        <strain evidence="3">Lake Konstanz</strain>
    </source>
</reference>
<dbReference type="Proteomes" id="UP000051952">
    <property type="component" value="Unassembled WGS sequence"/>
</dbReference>
<dbReference type="EMBL" id="CYKH01001940">
    <property type="protein sequence ID" value="CUG91550.1"/>
    <property type="molecule type" value="Genomic_DNA"/>
</dbReference>